<keyword evidence="3" id="KW-0695">RNA-directed DNA polymerase</keyword>
<feature type="region of interest" description="Disordered" evidence="1">
    <location>
        <begin position="624"/>
        <end position="685"/>
    </location>
</feature>
<organism evidence="3 4">
    <name type="scientific">Thalictrum thalictroides</name>
    <name type="common">Rue-anemone</name>
    <name type="synonym">Anemone thalictroides</name>
    <dbReference type="NCBI Taxonomy" id="46969"/>
    <lineage>
        <taxon>Eukaryota</taxon>
        <taxon>Viridiplantae</taxon>
        <taxon>Streptophyta</taxon>
        <taxon>Embryophyta</taxon>
        <taxon>Tracheophyta</taxon>
        <taxon>Spermatophyta</taxon>
        <taxon>Magnoliopsida</taxon>
        <taxon>Ranunculales</taxon>
        <taxon>Ranunculaceae</taxon>
        <taxon>Thalictroideae</taxon>
        <taxon>Thalictrum</taxon>
    </lineage>
</organism>
<protein>
    <submittedName>
        <fullName evidence="3">Reverse transcriptase</fullName>
    </submittedName>
</protein>
<feature type="region of interest" description="Disordered" evidence="1">
    <location>
        <begin position="522"/>
        <end position="601"/>
    </location>
</feature>
<name>A0A7J6V0G9_THATH</name>
<dbReference type="OrthoDB" id="1096772at2759"/>
<dbReference type="GO" id="GO:0003964">
    <property type="term" value="F:RNA-directed DNA polymerase activity"/>
    <property type="evidence" value="ECO:0007669"/>
    <property type="project" value="UniProtKB-KW"/>
</dbReference>
<feature type="domain" description="DUF4283" evidence="2">
    <location>
        <begin position="32"/>
        <end position="114"/>
    </location>
</feature>
<feature type="region of interest" description="Disordered" evidence="1">
    <location>
        <begin position="464"/>
        <end position="483"/>
    </location>
</feature>
<comment type="caution">
    <text evidence="3">The sequence shown here is derived from an EMBL/GenBank/DDBJ whole genome shotgun (WGS) entry which is preliminary data.</text>
</comment>
<dbReference type="EMBL" id="JABWDY010040069">
    <property type="protein sequence ID" value="KAF5178429.1"/>
    <property type="molecule type" value="Genomic_DNA"/>
</dbReference>
<feature type="compositionally biased region" description="Basic and acidic residues" evidence="1">
    <location>
        <begin position="532"/>
        <end position="548"/>
    </location>
</feature>
<reference evidence="3 4" key="1">
    <citation type="submission" date="2020-06" db="EMBL/GenBank/DDBJ databases">
        <title>Transcriptomic and genomic resources for Thalictrum thalictroides and T. hernandezii: Facilitating candidate gene discovery in an emerging model plant lineage.</title>
        <authorList>
            <person name="Arias T."/>
            <person name="Riano-Pachon D.M."/>
            <person name="Di Stilio V.S."/>
        </authorList>
    </citation>
    <scope>NUCLEOTIDE SEQUENCE [LARGE SCALE GENOMIC DNA]</scope>
    <source>
        <strain evidence="4">cv. WT478/WT964</strain>
        <tissue evidence="3">Leaves</tissue>
    </source>
</reference>
<evidence type="ECO:0000259" key="2">
    <source>
        <dbReference type="Pfam" id="PF14111"/>
    </source>
</evidence>
<dbReference type="PANTHER" id="PTHR31286:SF99">
    <property type="entry name" value="DUF4283 DOMAIN-CONTAINING PROTEIN"/>
    <property type="match status" value="1"/>
</dbReference>
<evidence type="ECO:0000256" key="1">
    <source>
        <dbReference type="SAM" id="MobiDB-lite"/>
    </source>
</evidence>
<feature type="compositionally biased region" description="Polar residues" evidence="1">
    <location>
        <begin position="575"/>
        <end position="593"/>
    </location>
</feature>
<keyword evidence="3" id="KW-0808">Transferase</keyword>
<accession>A0A7J6V0G9</accession>
<dbReference type="InterPro" id="IPR025558">
    <property type="entry name" value="DUF4283"/>
</dbReference>
<feature type="compositionally biased region" description="Basic and acidic residues" evidence="1">
    <location>
        <begin position="266"/>
        <end position="310"/>
    </location>
</feature>
<gene>
    <name evidence="3" type="ORF">FRX31_031983</name>
</gene>
<feature type="region of interest" description="Disordered" evidence="1">
    <location>
        <begin position="223"/>
        <end position="320"/>
    </location>
</feature>
<dbReference type="Proteomes" id="UP000554482">
    <property type="component" value="Unassembled WGS sequence"/>
</dbReference>
<sequence>MVQYDECSAEEYSHSHAIRIPLSETDHKALCSKWNFSLILKVLGKAFSHKYLESQVNRMWRLKQRRPLVILNNDFYIIDLGSEEERHRILHGGPWFLSGFFICVKQWVPNFRPSISNLGSIAVWIRLPDLPIEFFDEAFLSMLGNQLGKTLRIDLSTKSASKGRFARICIEKDLSCPVVSHLLVGELKQLVVYEGIQCICFSCGLIGHKENACNRKMDLPSGNGNGSSDNSAQTSHQAARVPMDPNQTHATKLGPWILVKKKEKKSKQSMDIKASKKAQESHHNKAVQYHKENDFGTEESTRHKGNDHSHKVQPCTSIQKGKSYGPFPSTPDKFSWFHPHYPNKNHSTSSLCLNQKSRHNPALNANGKNNNSLPSAPVIQEQSFPRVSSKDQLSNNSFHLLADNFEQEDLMTASKELCQNQPMEMEPDLRNISGRKDFLNGFNKGKNPIGSQRGGMLFKTMQSSLNPSSSMHNQQLQNYSPSPSEVINPHFCDQPVRLHLNKGHGTPQSVSLLNRMRRAIQSSVDSGTTAGRHVETGEEEAIRNDRESSGVCQIRGEEAPILSPRCDGESGSGNGSFRQSESNRGGTARSNHGSGADGAMDNFIVENVGGDHQMFEVQWKNQEVSHTNNGRETFPRSRLGRKRNHSLLHSSRTLRPRNDLFKQKHSKGGSSCGNNMGEGGRRGTENVQYRADTHSEGGEDSWFSLKGRRRFKNQVRDHFNARR</sequence>
<proteinExistence type="predicted"/>
<dbReference type="InterPro" id="IPR040256">
    <property type="entry name" value="At4g02000-like"/>
</dbReference>
<evidence type="ECO:0000313" key="4">
    <source>
        <dbReference type="Proteomes" id="UP000554482"/>
    </source>
</evidence>
<dbReference type="PANTHER" id="PTHR31286">
    <property type="entry name" value="GLYCINE-RICH CELL WALL STRUCTURAL PROTEIN 1.8-LIKE"/>
    <property type="match status" value="1"/>
</dbReference>
<dbReference type="AlphaFoldDB" id="A0A7J6V0G9"/>
<evidence type="ECO:0000313" key="3">
    <source>
        <dbReference type="EMBL" id="KAF5178429.1"/>
    </source>
</evidence>
<dbReference type="Pfam" id="PF14111">
    <property type="entry name" value="DUF4283"/>
    <property type="match status" value="1"/>
</dbReference>
<keyword evidence="3" id="KW-0548">Nucleotidyltransferase</keyword>
<keyword evidence="4" id="KW-1185">Reference proteome</keyword>